<proteinExistence type="predicted"/>
<evidence type="ECO:0000313" key="2">
    <source>
        <dbReference type="Proteomes" id="UP000683925"/>
    </source>
</evidence>
<name>A0A8S1XJP9_PAROT</name>
<protein>
    <submittedName>
        <fullName evidence="1">Uncharacterized protein</fullName>
    </submittedName>
</protein>
<accession>A0A8S1XJP9</accession>
<organism evidence="1 2">
    <name type="scientific">Paramecium octaurelia</name>
    <dbReference type="NCBI Taxonomy" id="43137"/>
    <lineage>
        <taxon>Eukaryota</taxon>
        <taxon>Sar</taxon>
        <taxon>Alveolata</taxon>
        <taxon>Ciliophora</taxon>
        <taxon>Intramacronucleata</taxon>
        <taxon>Oligohymenophorea</taxon>
        <taxon>Peniculida</taxon>
        <taxon>Parameciidae</taxon>
        <taxon>Paramecium</taxon>
    </lineage>
</organism>
<dbReference type="Proteomes" id="UP000683925">
    <property type="component" value="Unassembled WGS sequence"/>
</dbReference>
<reference evidence="1" key="1">
    <citation type="submission" date="2021-01" db="EMBL/GenBank/DDBJ databases">
        <authorList>
            <consortium name="Genoscope - CEA"/>
            <person name="William W."/>
        </authorList>
    </citation>
    <scope>NUCLEOTIDE SEQUENCE</scope>
</reference>
<comment type="caution">
    <text evidence="1">The sequence shown here is derived from an EMBL/GenBank/DDBJ whole genome shotgun (WGS) entry which is preliminary data.</text>
</comment>
<dbReference type="AlphaFoldDB" id="A0A8S1XJP9"/>
<gene>
    <name evidence="1" type="ORF">POCTA_138.1.T1230097</name>
</gene>
<dbReference type="EMBL" id="CAJJDP010000123">
    <property type="protein sequence ID" value="CAD8201008.1"/>
    <property type="molecule type" value="Genomic_DNA"/>
</dbReference>
<sequence>MLKIQDVVQGWENNASLDFEDALKPTQGQLVSKLKFQTLDKKSSYRAKLTNKTELIRERKSSVNQSDSESLNMRRRIQNKKQLYPIQLIMLEQQDLKSQILQGQPAISQRVSPSTSVNCVLRRKNIYLQSILKQVFFTMKR</sequence>
<keyword evidence="2" id="KW-1185">Reference proteome</keyword>
<evidence type="ECO:0000313" key="1">
    <source>
        <dbReference type="EMBL" id="CAD8201008.1"/>
    </source>
</evidence>